<protein>
    <submittedName>
        <fullName evidence="1">Uncharacterized protein</fullName>
    </submittedName>
</protein>
<proteinExistence type="predicted"/>
<reference evidence="2" key="1">
    <citation type="submission" date="2019-10" db="EMBL/GenBank/DDBJ databases">
        <title>Lacipirellula parvula gen. nov., sp. nov., representing a lineage of planctomycetes widespread in freshwater anoxic habitats, and description of the family Lacipirellulaceae.</title>
        <authorList>
            <person name="Dedysh S.N."/>
            <person name="Kulichevskaya I.S."/>
            <person name="Beletsky A.V."/>
            <person name="Rakitin A.L."/>
            <person name="Mardanov A.V."/>
            <person name="Ivanova A.A."/>
            <person name="Saltykova V.X."/>
            <person name="Rijpstra W.I.C."/>
            <person name="Sinninghe Damste J.S."/>
            <person name="Ravin N.V."/>
        </authorList>
    </citation>
    <scope>NUCLEOTIDE SEQUENCE [LARGE SCALE GENOMIC DNA]</scope>
    <source>
        <strain evidence="2">PX69</strain>
    </source>
</reference>
<sequence>MLLRGFALQRRLREKLRRRCALDGPSPEASAKAQKAFESHLIAGHLCRGSHCSDVGMTGVSP</sequence>
<keyword evidence="2" id="KW-1185">Reference proteome</keyword>
<evidence type="ECO:0000313" key="2">
    <source>
        <dbReference type="Proteomes" id="UP000326837"/>
    </source>
</evidence>
<evidence type="ECO:0000313" key="1">
    <source>
        <dbReference type="EMBL" id="BBO31538.1"/>
    </source>
</evidence>
<dbReference type="KEGG" id="lpav:PLANPX_1150"/>
<organism evidence="1 2">
    <name type="scientific">Lacipirellula parvula</name>
    <dbReference type="NCBI Taxonomy" id="2650471"/>
    <lineage>
        <taxon>Bacteria</taxon>
        <taxon>Pseudomonadati</taxon>
        <taxon>Planctomycetota</taxon>
        <taxon>Planctomycetia</taxon>
        <taxon>Pirellulales</taxon>
        <taxon>Lacipirellulaceae</taxon>
        <taxon>Lacipirellula</taxon>
    </lineage>
</organism>
<dbReference type="AlphaFoldDB" id="A0A5K7X4Q9"/>
<name>A0A5K7X4Q9_9BACT</name>
<accession>A0A5K7X4Q9</accession>
<dbReference type="EMBL" id="AP021861">
    <property type="protein sequence ID" value="BBO31538.1"/>
    <property type="molecule type" value="Genomic_DNA"/>
</dbReference>
<dbReference type="Proteomes" id="UP000326837">
    <property type="component" value="Chromosome"/>
</dbReference>
<gene>
    <name evidence="1" type="ORF">PLANPX_1150</name>
</gene>